<gene>
    <name evidence="2" type="ORF">GKC34_07480</name>
</gene>
<dbReference type="InterPro" id="IPR014729">
    <property type="entry name" value="Rossmann-like_a/b/a_fold"/>
</dbReference>
<dbReference type="AlphaFoldDB" id="A0A6A8LR25"/>
<accession>A0A6A8LR25</accession>
<dbReference type="CDD" id="cd00293">
    <property type="entry name" value="USP-like"/>
    <property type="match status" value="1"/>
</dbReference>
<dbReference type="SUPFAM" id="SSF52402">
    <property type="entry name" value="Adenine nucleotide alpha hydrolases-like"/>
    <property type="match status" value="1"/>
</dbReference>
<protein>
    <submittedName>
        <fullName evidence="2">Universal stress protein</fullName>
    </submittedName>
</protein>
<evidence type="ECO:0000313" key="2">
    <source>
        <dbReference type="EMBL" id="MSE05653.1"/>
    </source>
</evidence>
<dbReference type="EMBL" id="WKKZ01000335">
    <property type="protein sequence ID" value="MSE05653.1"/>
    <property type="molecule type" value="Genomic_DNA"/>
</dbReference>
<proteinExistence type="predicted"/>
<dbReference type="Pfam" id="PF00582">
    <property type="entry name" value="Usp"/>
    <property type="match status" value="1"/>
</dbReference>
<sequence>SRDYIHGERAALEKHMEGYKKIALEAGIKNVQLVFSEGNAGEEIVKRIIPAVKPDLLIIGALSKTGIRKYFGSQAAYIVKYSPISVLVVR</sequence>
<dbReference type="Gene3D" id="3.40.50.620">
    <property type="entry name" value="HUPs"/>
    <property type="match status" value="1"/>
</dbReference>
<dbReference type="InterPro" id="IPR006016">
    <property type="entry name" value="UspA"/>
</dbReference>
<feature type="non-terminal residue" evidence="2">
    <location>
        <position position="1"/>
    </location>
</feature>
<feature type="domain" description="UspA" evidence="1">
    <location>
        <begin position="15"/>
        <end position="90"/>
    </location>
</feature>
<evidence type="ECO:0000259" key="1">
    <source>
        <dbReference type="Pfam" id="PF00582"/>
    </source>
</evidence>
<evidence type="ECO:0000313" key="3">
    <source>
        <dbReference type="Proteomes" id="UP000437575"/>
    </source>
</evidence>
<organism evidence="2 3">
    <name type="scientific">Ligilactobacillus salivarius</name>
    <dbReference type="NCBI Taxonomy" id="1624"/>
    <lineage>
        <taxon>Bacteria</taxon>
        <taxon>Bacillati</taxon>
        <taxon>Bacillota</taxon>
        <taxon>Bacilli</taxon>
        <taxon>Lactobacillales</taxon>
        <taxon>Lactobacillaceae</taxon>
        <taxon>Ligilactobacillus</taxon>
    </lineage>
</organism>
<name>A0A6A8LR25_9LACO</name>
<comment type="caution">
    <text evidence="2">The sequence shown here is derived from an EMBL/GenBank/DDBJ whole genome shotgun (WGS) entry which is preliminary data.</text>
</comment>
<dbReference type="Proteomes" id="UP000437575">
    <property type="component" value="Unassembled WGS sequence"/>
</dbReference>
<reference evidence="2 3" key="1">
    <citation type="submission" date="2019-11" db="EMBL/GenBank/DDBJ databases">
        <title>Draft Genome Sequence of Plant Growth-Promoting Rhizosphere-Associated Bacteria.</title>
        <authorList>
            <person name="Vasilyev I.Y."/>
            <person name="Radchenko V."/>
            <person name="Ilnitskaya E.V."/>
        </authorList>
    </citation>
    <scope>NUCLEOTIDE SEQUENCE [LARGE SCALE GENOMIC DNA]</scope>
    <source>
        <strain evidence="2 3">VRA_1sq_f</strain>
    </source>
</reference>